<dbReference type="Gene3D" id="3.40.50.300">
    <property type="entry name" value="P-loop containing nucleotide triphosphate hydrolases"/>
    <property type="match status" value="1"/>
</dbReference>
<gene>
    <name evidence="8" type="ORF">CHIRRI_LOCUS395</name>
</gene>
<dbReference type="EMBL" id="OU895877">
    <property type="protein sequence ID" value="CAG9797396.1"/>
    <property type="molecule type" value="Genomic_DNA"/>
</dbReference>
<evidence type="ECO:0000259" key="7">
    <source>
        <dbReference type="PROSITE" id="PS50052"/>
    </source>
</evidence>
<proteinExistence type="inferred from homology"/>
<dbReference type="GO" id="GO:0004385">
    <property type="term" value="F:GMP kinase activity"/>
    <property type="evidence" value="ECO:0007669"/>
    <property type="project" value="UniProtKB-EC"/>
</dbReference>
<evidence type="ECO:0000256" key="5">
    <source>
        <dbReference type="ARBA" id="ARBA00022777"/>
    </source>
</evidence>
<organism evidence="8 9">
    <name type="scientific">Chironomus riparius</name>
    <dbReference type="NCBI Taxonomy" id="315576"/>
    <lineage>
        <taxon>Eukaryota</taxon>
        <taxon>Metazoa</taxon>
        <taxon>Ecdysozoa</taxon>
        <taxon>Arthropoda</taxon>
        <taxon>Hexapoda</taxon>
        <taxon>Insecta</taxon>
        <taxon>Pterygota</taxon>
        <taxon>Neoptera</taxon>
        <taxon>Endopterygota</taxon>
        <taxon>Diptera</taxon>
        <taxon>Nematocera</taxon>
        <taxon>Chironomoidea</taxon>
        <taxon>Chironomidae</taxon>
        <taxon>Chironominae</taxon>
        <taxon>Chironomus</taxon>
    </lineage>
</organism>
<dbReference type="PANTHER" id="PTHR23117:SF13">
    <property type="entry name" value="GUANYLATE KINASE"/>
    <property type="match status" value="1"/>
</dbReference>
<sequence length="234" mass="26178">MLSLTLLISRAISSIGGKMVSKGIQPLVICGPSGSGKSTLLKRLFKEFPNTFGFSVSHTTRKPRQGEEDGVHYNFVGVEEMKAGIEKGEFIETAVFSGNIYGTSKKAIEKVQSHGKICVLDIEIEGVKQVKNSHLNAIFIFVEPPSIEELERRLRARNTETEESLEKRLNTARTELKYGLAPGNFDLVVHNNNLKEAYHKLRDYVLCQIERQVAQGFKISIDRTPLSDSDFLHV</sequence>
<dbReference type="EC" id="2.7.4.8" evidence="2"/>
<evidence type="ECO:0000256" key="1">
    <source>
        <dbReference type="ARBA" id="ARBA00005790"/>
    </source>
</evidence>
<protein>
    <recommendedName>
        <fullName evidence="2">guanylate kinase</fullName>
        <ecNumber evidence="2">2.7.4.8</ecNumber>
    </recommendedName>
</protein>
<dbReference type="PROSITE" id="PS00856">
    <property type="entry name" value="GUANYLATE_KINASE_1"/>
    <property type="match status" value="1"/>
</dbReference>
<dbReference type="InterPro" id="IPR017665">
    <property type="entry name" value="Guanylate_kinase"/>
</dbReference>
<evidence type="ECO:0000256" key="2">
    <source>
        <dbReference type="ARBA" id="ARBA00012961"/>
    </source>
</evidence>
<dbReference type="FunFam" id="3.40.50.300:FF:000776">
    <property type="entry name" value="Guanylate kinase 2"/>
    <property type="match status" value="1"/>
</dbReference>
<dbReference type="NCBIfam" id="TIGR03263">
    <property type="entry name" value="guanyl_kin"/>
    <property type="match status" value="1"/>
</dbReference>
<accession>A0A9N9RHY4</accession>
<dbReference type="InterPro" id="IPR020590">
    <property type="entry name" value="Guanylate_kinase_CS"/>
</dbReference>
<dbReference type="SUPFAM" id="SSF52540">
    <property type="entry name" value="P-loop containing nucleoside triphosphate hydrolases"/>
    <property type="match status" value="1"/>
</dbReference>
<dbReference type="SMART" id="SM00072">
    <property type="entry name" value="GuKc"/>
    <property type="match status" value="1"/>
</dbReference>
<dbReference type="PANTHER" id="PTHR23117">
    <property type="entry name" value="GUANYLATE KINASE-RELATED"/>
    <property type="match status" value="1"/>
</dbReference>
<dbReference type="Proteomes" id="UP001153620">
    <property type="component" value="Chromosome 1"/>
</dbReference>
<keyword evidence="6" id="KW-0067">ATP-binding</keyword>
<dbReference type="GO" id="GO:0005524">
    <property type="term" value="F:ATP binding"/>
    <property type="evidence" value="ECO:0007669"/>
    <property type="project" value="UniProtKB-KW"/>
</dbReference>
<name>A0A9N9RHY4_9DIPT</name>
<evidence type="ECO:0000313" key="8">
    <source>
        <dbReference type="EMBL" id="CAG9797396.1"/>
    </source>
</evidence>
<dbReference type="CDD" id="cd00071">
    <property type="entry name" value="GMPK"/>
    <property type="match status" value="1"/>
</dbReference>
<evidence type="ECO:0000256" key="6">
    <source>
        <dbReference type="ARBA" id="ARBA00022840"/>
    </source>
</evidence>
<keyword evidence="5" id="KW-0418">Kinase</keyword>
<dbReference type="PROSITE" id="PS50052">
    <property type="entry name" value="GUANYLATE_KINASE_2"/>
    <property type="match status" value="1"/>
</dbReference>
<feature type="domain" description="Guanylate kinase-like" evidence="7">
    <location>
        <begin position="24"/>
        <end position="206"/>
    </location>
</feature>
<comment type="similarity">
    <text evidence="1">Belongs to the guanylate kinase family.</text>
</comment>
<evidence type="ECO:0000313" key="9">
    <source>
        <dbReference type="Proteomes" id="UP001153620"/>
    </source>
</evidence>
<dbReference type="GO" id="GO:0005829">
    <property type="term" value="C:cytosol"/>
    <property type="evidence" value="ECO:0007669"/>
    <property type="project" value="TreeGrafter"/>
</dbReference>
<keyword evidence="9" id="KW-1185">Reference proteome</keyword>
<reference evidence="8" key="1">
    <citation type="submission" date="2022-01" db="EMBL/GenBank/DDBJ databases">
        <authorList>
            <person name="King R."/>
        </authorList>
    </citation>
    <scope>NUCLEOTIDE SEQUENCE</scope>
</reference>
<dbReference type="InterPro" id="IPR027417">
    <property type="entry name" value="P-loop_NTPase"/>
</dbReference>
<dbReference type="OrthoDB" id="6334211at2759"/>
<dbReference type="Pfam" id="PF00625">
    <property type="entry name" value="Guanylate_kin"/>
    <property type="match status" value="1"/>
</dbReference>
<dbReference type="InterPro" id="IPR008145">
    <property type="entry name" value="GK/Ca_channel_bsu"/>
</dbReference>
<reference evidence="8" key="2">
    <citation type="submission" date="2022-10" db="EMBL/GenBank/DDBJ databases">
        <authorList>
            <consortium name="ENA_rothamsted_submissions"/>
            <consortium name="culmorum"/>
            <person name="King R."/>
        </authorList>
    </citation>
    <scope>NUCLEOTIDE SEQUENCE</scope>
</reference>
<evidence type="ECO:0000256" key="4">
    <source>
        <dbReference type="ARBA" id="ARBA00022741"/>
    </source>
</evidence>
<dbReference type="InterPro" id="IPR008144">
    <property type="entry name" value="Guanylate_kin-like_dom"/>
</dbReference>
<keyword evidence="4" id="KW-0547">Nucleotide-binding</keyword>
<evidence type="ECO:0000256" key="3">
    <source>
        <dbReference type="ARBA" id="ARBA00022679"/>
    </source>
</evidence>
<dbReference type="AlphaFoldDB" id="A0A9N9RHY4"/>
<keyword evidence="3" id="KW-0808">Transferase</keyword>